<sequence length="361" mass="39741">MIEYEKAKVVVVGDSGVGKTALVHLFCKQQPLLNPSYTIGCSLDVKVHMFRADPSQERPFFIEFWDIGGSNAHANTRPIFYQNAHGIILVYDCTNRKSQLNLKKWLSEVTQKTPSSSLEGINVCESAGLSKVAGFFTSSHDEDFDANSRDSGKSNDDGLKFPTEPTVRLPILVVGTKVDLLDSSSRRKINRWFTGRSSASSTSLPLYSSTADEVRSSATRIPPLSAYSPDGEKTYSSGSVYINLNTTPPHLSKLAGSSKDPSSSFSTEQGFPELLLSCNSLTYLAPNSWNAVLLDKFLDDVVQYRLGGISSYGHSPESKSRRFPADSLSNTNSSLRIGCLNDDVDTSLWSHWNPWQVNVQF</sequence>
<comment type="caution">
    <text evidence="3">The sequence shown here is derived from an EMBL/GenBank/DDBJ whole genome shotgun (WGS) entry which is preliminary data.</text>
</comment>
<organism evidence="3 4">
    <name type="scientific">Calicophoron daubneyi</name>
    <name type="common">Rumen fluke</name>
    <name type="synonym">Paramphistomum daubneyi</name>
    <dbReference type="NCBI Taxonomy" id="300641"/>
    <lineage>
        <taxon>Eukaryota</taxon>
        <taxon>Metazoa</taxon>
        <taxon>Spiralia</taxon>
        <taxon>Lophotrochozoa</taxon>
        <taxon>Platyhelminthes</taxon>
        <taxon>Trematoda</taxon>
        <taxon>Digenea</taxon>
        <taxon>Plagiorchiida</taxon>
        <taxon>Pronocephalata</taxon>
        <taxon>Paramphistomoidea</taxon>
        <taxon>Paramphistomidae</taxon>
        <taxon>Calicophoron</taxon>
    </lineage>
</organism>
<evidence type="ECO:0000313" key="4">
    <source>
        <dbReference type="Proteomes" id="UP001497525"/>
    </source>
</evidence>
<dbReference type="SMART" id="SM00173">
    <property type="entry name" value="RAS"/>
    <property type="match status" value="1"/>
</dbReference>
<dbReference type="InterPro" id="IPR027417">
    <property type="entry name" value="P-loop_NTPase"/>
</dbReference>
<evidence type="ECO:0000313" key="3">
    <source>
        <dbReference type="EMBL" id="CAL5139731.1"/>
    </source>
</evidence>
<dbReference type="Proteomes" id="UP001497525">
    <property type="component" value="Unassembled WGS sequence"/>
</dbReference>
<evidence type="ECO:0000256" key="1">
    <source>
        <dbReference type="ARBA" id="ARBA00022741"/>
    </source>
</evidence>
<protein>
    <recommendedName>
        <fullName evidence="5">Rab-like protein 3</fullName>
    </recommendedName>
</protein>
<dbReference type="AlphaFoldDB" id="A0AAV2TS94"/>
<dbReference type="Gene3D" id="3.40.50.300">
    <property type="entry name" value="P-loop containing nucleotide triphosphate hydrolases"/>
    <property type="match status" value="1"/>
</dbReference>
<accession>A0AAV2TS94</accession>
<dbReference type="InterPro" id="IPR001806">
    <property type="entry name" value="Small_GTPase"/>
</dbReference>
<proteinExistence type="predicted"/>
<evidence type="ECO:0008006" key="5">
    <source>
        <dbReference type="Google" id="ProtNLM"/>
    </source>
</evidence>
<keyword evidence="2" id="KW-0342">GTP-binding</keyword>
<dbReference type="GO" id="GO:0005525">
    <property type="term" value="F:GTP binding"/>
    <property type="evidence" value="ECO:0007669"/>
    <property type="project" value="UniProtKB-KW"/>
</dbReference>
<reference evidence="3" key="1">
    <citation type="submission" date="2024-06" db="EMBL/GenBank/DDBJ databases">
        <authorList>
            <person name="Liu X."/>
            <person name="Lenzi L."/>
            <person name="Haldenby T S."/>
            <person name="Uol C."/>
        </authorList>
    </citation>
    <scope>NUCLEOTIDE SEQUENCE</scope>
</reference>
<dbReference type="Pfam" id="PF08477">
    <property type="entry name" value="Roc"/>
    <property type="match status" value="1"/>
</dbReference>
<dbReference type="EMBL" id="CAXLJL010000634">
    <property type="protein sequence ID" value="CAL5139731.1"/>
    <property type="molecule type" value="Genomic_DNA"/>
</dbReference>
<name>A0AAV2TS94_CALDB</name>
<evidence type="ECO:0000256" key="2">
    <source>
        <dbReference type="ARBA" id="ARBA00023134"/>
    </source>
</evidence>
<dbReference type="GO" id="GO:0003924">
    <property type="term" value="F:GTPase activity"/>
    <property type="evidence" value="ECO:0007669"/>
    <property type="project" value="InterPro"/>
</dbReference>
<dbReference type="SMART" id="SM00175">
    <property type="entry name" value="RAB"/>
    <property type="match status" value="1"/>
</dbReference>
<dbReference type="PRINTS" id="PR00449">
    <property type="entry name" value="RASTRNSFRMNG"/>
</dbReference>
<keyword evidence="1" id="KW-0547">Nucleotide-binding</keyword>
<gene>
    <name evidence="3" type="ORF">CDAUBV1_LOCUS14892</name>
</gene>
<dbReference type="SMART" id="SM00174">
    <property type="entry name" value="RHO"/>
    <property type="match status" value="1"/>
</dbReference>
<dbReference type="PANTHER" id="PTHR24073">
    <property type="entry name" value="DRAB5-RELATED"/>
    <property type="match status" value="1"/>
</dbReference>
<dbReference type="PROSITE" id="PS51419">
    <property type="entry name" value="RAB"/>
    <property type="match status" value="1"/>
</dbReference>
<dbReference type="SUPFAM" id="SSF52540">
    <property type="entry name" value="P-loop containing nucleoside triphosphate hydrolases"/>
    <property type="match status" value="1"/>
</dbReference>